<evidence type="ECO:0000313" key="6">
    <source>
        <dbReference type="EMBL" id="SHO43403.1"/>
    </source>
</evidence>
<dbReference type="PROSITE" id="PS50932">
    <property type="entry name" value="HTH_LACI_2"/>
    <property type="match status" value="1"/>
</dbReference>
<dbReference type="Pfam" id="PF13377">
    <property type="entry name" value="Peripla_BP_3"/>
    <property type="match status" value="1"/>
</dbReference>
<keyword evidence="2" id="KW-0238">DNA-binding</keyword>
<dbReference type="AlphaFoldDB" id="A0A1M7XX35"/>
<feature type="domain" description="HTH cro/C1-type" evidence="5">
    <location>
        <begin position="2"/>
        <end position="51"/>
    </location>
</feature>
<dbReference type="SUPFAM" id="SSF47413">
    <property type="entry name" value="lambda repressor-like DNA-binding domains"/>
    <property type="match status" value="1"/>
</dbReference>
<dbReference type="Pfam" id="PF00356">
    <property type="entry name" value="LacI"/>
    <property type="match status" value="1"/>
</dbReference>
<gene>
    <name evidence="6" type="ORF">SAMN02745217_00226</name>
</gene>
<protein>
    <submittedName>
        <fullName evidence="6">Transcriptional regulator, LacI family</fullName>
    </submittedName>
</protein>
<evidence type="ECO:0000256" key="1">
    <source>
        <dbReference type="ARBA" id="ARBA00023015"/>
    </source>
</evidence>
<dbReference type="InterPro" id="IPR001387">
    <property type="entry name" value="Cro/C1-type_HTH"/>
</dbReference>
<dbReference type="InterPro" id="IPR000843">
    <property type="entry name" value="HTH_LacI"/>
</dbReference>
<organism evidence="6 7">
    <name type="scientific">Anaerocolumna xylanovorans DSM 12503</name>
    <dbReference type="NCBI Taxonomy" id="1121345"/>
    <lineage>
        <taxon>Bacteria</taxon>
        <taxon>Bacillati</taxon>
        <taxon>Bacillota</taxon>
        <taxon>Clostridia</taxon>
        <taxon>Lachnospirales</taxon>
        <taxon>Lachnospiraceae</taxon>
        <taxon>Anaerocolumna</taxon>
    </lineage>
</organism>
<dbReference type="InterPro" id="IPR028082">
    <property type="entry name" value="Peripla_BP_I"/>
</dbReference>
<proteinExistence type="predicted"/>
<dbReference type="EMBL" id="FRFD01000003">
    <property type="protein sequence ID" value="SHO43403.1"/>
    <property type="molecule type" value="Genomic_DNA"/>
</dbReference>
<keyword evidence="7" id="KW-1185">Reference proteome</keyword>
<dbReference type="CDD" id="cd01392">
    <property type="entry name" value="HTH_LacI"/>
    <property type="match status" value="1"/>
</dbReference>
<evidence type="ECO:0000256" key="2">
    <source>
        <dbReference type="ARBA" id="ARBA00023125"/>
    </source>
</evidence>
<dbReference type="Proteomes" id="UP000184612">
    <property type="component" value="Unassembled WGS sequence"/>
</dbReference>
<dbReference type="InterPro" id="IPR010982">
    <property type="entry name" value="Lambda_DNA-bd_dom_sf"/>
</dbReference>
<dbReference type="PANTHER" id="PTHR30146:SF109">
    <property type="entry name" value="HTH-TYPE TRANSCRIPTIONAL REGULATOR GALS"/>
    <property type="match status" value="1"/>
</dbReference>
<dbReference type="PANTHER" id="PTHR30146">
    <property type="entry name" value="LACI-RELATED TRANSCRIPTIONAL REPRESSOR"/>
    <property type="match status" value="1"/>
</dbReference>
<sequence>MNVTIREVAKKAGVSVGTVSRAFNGYSDISPETKERIVESAKLLGYTPNVNARSLSAKVAPNMGIIVSGLMESDGKDNFFLLLLQGIYRYTLQNDFEITLYATDSKNQNQKPYTKFCMEHNISGTILSGITTNDPYFHELVNGGMPCVLIDIHLEGKGLGCVSIDNYAAAKELTQYLFDHNHRDIMLIGGKKNAAVNIERVASVYQAFHENQLELQKNRVMYCDFNEEVAYQKVSKYLKKYGKSQITAFLCLSDIMALGVIRAIRDCGYSIPEDFSIVGFDGIPLCSYVTPKLTTIYQDINEMGYQSAKLLHELVMDDTMSKNVYVPYKLIEGESVRTL</sequence>
<reference evidence="6 7" key="1">
    <citation type="submission" date="2016-12" db="EMBL/GenBank/DDBJ databases">
        <authorList>
            <person name="Song W.-J."/>
            <person name="Kurnit D.M."/>
        </authorList>
    </citation>
    <scope>NUCLEOTIDE SEQUENCE [LARGE SCALE GENOMIC DNA]</scope>
    <source>
        <strain evidence="6 7">DSM 12503</strain>
    </source>
</reference>
<evidence type="ECO:0000313" key="7">
    <source>
        <dbReference type="Proteomes" id="UP000184612"/>
    </source>
</evidence>
<evidence type="ECO:0000259" key="5">
    <source>
        <dbReference type="PROSITE" id="PS50943"/>
    </source>
</evidence>
<keyword evidence="3" id="KW-0804">Transcription</keyword>
<dbReference type="Gene3D" id="3.40.50.2300">
    <property type="match status" value="2"/>
</dbReference>
<evidence type="ECO:0000256" key="3">
    <source>
        <dbReference type="ARBA" id="ARBA00023163"/>
    </source>
</evidence>
<dbReference type="GO" id="GO:0003700">
    <property type="term" value="F:DNA-binding transcription factor activity"/>
    <property type="evidence" value="ECO:0007669"/>
    <property type="project" value="TreeGrafter"/>
</dbReference>
<keyword evidence="1" id="KW-0805">Transcription regulation</keyword>
<evidence type="ECO:0000259" key="4">
    <source>
        <dbReference type="PROSITE" id="PS50932"/>
    </source>
</evidence>
<dbReference type="RefSeq" id="WP_073586975.1">
    <property type="nucleotide sequence ID" value="NZ_FRFD01000003.1"/>
</dbReference>
<dbReference type="SMART" id="SM00354">
    <property type="entry name" value="HTH_LACI"/>
    <property type="match status" value="1"/>
</dbReference>
<dbReference type="CDD" id="cd06267">
    <property type="entry name" value="PBP1_LacI_sugar_binding-like"/>
    <property type="match status" value="1"/>
</dbReference>
<dbReference type="PROSITE" id="PS50943">
    <property type="entry name" value="HTH_CROC1"/>
    <property type="match status" value="1"/>
</dbReference>
<dbReference type="STRING" id="1121345.SAMN02745217_00226"/>
<name>A0A1M7XX35_9FIRM</name>
<dbReference type="SUPFAM" id="SSF53822">
    <property type="entry name" value="Periplasmic binding protein-like I"/>
    <property type="match status" value="1"/>
</dbReference>
<dbReference type="GO" id="GO:0000976">
    <property type="term" value="F:transcription cis-regulatory region binding"/>
    <property type="evidence" value="ECO:0007669"/>
    <property type="project" value="TreeGrafter"/>
</dbReference>
<accession>A0A1M7XX35</accession>
<feature type="domain" description="HTH lacI-type" evidence="4">
    <location>
        <begin position="3"/>
        <end position="57"/>
    </location>
</feature>
<dbReference type="InterPro" id="IPR046335">
    <property type="entry name" value="LacI/GalR-like_sensor"/>
</dbReference>
<dbReference type="Gene3D" id="1.10.260.40">
    <property type="entry name" value="lambda repressor-like DNA-binding domains"/>
    <property type="match status" value="1"/>
</dbReference>